<evidence type="ECO:0000313" key="2">
    <source>
        <dbReference type="Proteomes" id="UP000183832"/>
    </source>
</evidence>
<reference evidence="1 2" key="1">
    <citation type="submission" date="2015-04" db="EMBL/GenBank/DDBJ databases">
        <authorList>
            <person name="Syromyatnikov M.Y."/>
            <person name="Popov V.N."/>
        </authorList>
    </citation>
    <scope>NUCLEOTIDE SEQUENCE [LARGE SCALE GENOMIC DNA]</scope>
</reference>
<gene>
    <name evidence="1" type="ORF">CLUMA_CG002074</name>
</gene>
<dbReference type="AlphaFoldDB" id="A0A1J1HJS6"/>
<sequence>MHLGERLRSLKKLEMILKFQYPLSMETKGNLNFYLNKALDIKKSSLNITNFSNCLSTTNKHQSSSDLNYLAAQLLFKALNALCVLVTKCNPCFEED</sequence>
<dbReference type="Proteomes" id="UP000183832">
    <property type="component" value="Unassembled WGS sequence"/>
</dbReference>
<protein>
    <submittedName>
        <fullName evidence="1">CLUMA_CG002074, isoform A</fullName>
    </submittedName>
</protein>
<name>A0A1J1HJS6_9DIPT</name>
<keyword evidence="2" id="KW-1185">Reference proteome</keyword>
<organism evidence="1 2">
    <name type="scientific">Clunio marinus</name>
    <dbReference type="NCBI Taxonomy" id="568069"/>
    <lineage>
        <taxon>Eukaryota</taxon>
        <taxon>Metazoa</taxon>
        <taxon>Ecdysozoa</taxon>
        <taxon>Arthropoda</taxon>
        <taxon>Hexapoda</taxon>
        <taxon>Insecta</taxon>
        <taxon>Pterygota</taxon>
        <taxon>Neoptera</taxon>
        <taxon>Endopterygota</taxon>
        <taxon>Diptera</taxon>
        <taxon>Nematocera</taxon>
        <taxon>Chironomoidea</taxon>
        <taxon>Chironomidae</taxon>
        <taxon>Clunio</taxon>
    </lineage>
</organism>
<dbReference type="EMBL" id="CVRI01000006">
    <property type="protein sequence ID" value="CRK88295.1"/>
    <property type="molecule type" value="Genomic_DNA"/>
</dbReference>
<evidence type="ECO:0000313" key="1">
    <source>
        <dbReference type="EMBL" id="CRK88295.1"/>
    </source>
</evidence>
<proteinExistence type="predicted"/>
<accession>A0A1J1HJS6</accession>